<sequence>MLRRLLPDTCSSVQNEILESGCSHQGHPDSYGGSYCGVGIAKVPLETFTNIQKTQKSDGLPTFGVVVHEVEDFLLHAELSKQLHEIRRSTNHMLQVWKRDLPSEHKHRKPRRVQQAGAAAKQHQLPGTQDEVLGFYSSSVYLHSKNNNGNKQRVKQKCRLPTIRENMIWLESDRSM</sequence>
<feature type="region of interest" description="Disordered" evidence="1">
    <location>
        <begin position="103"/>
        <end position="125"/>
    </location>
</feature>
<evidence type="ECO:0000313" key="2">
    <source>
        <dbReference type="EMBL" id="ACE75152.1"/>
    </source>
</evidence>
<evidence type="ECO:0000256" key="1">
    <source>
        <dbReference type="SAM" id="MobiDB-lite"/>
    </source>
</evidence>
<proteinExistence type="predicted"/>
<dbReference type="AlphaFoldDB" id="B7S8C7"/>
<reference evidence="2" key="1">
    <citation type="submission" date="2007-06" db="EMBL/GenBank/DDBJ databases">
        <title>Bracovirus Evolution: Comparative Genomics of Multiple Viral and Proviral Genomes.</title>
        <authorList>
            <person name="Desjardins C.A."/>
            <person name="Gundersen-Rindal D.E."/>
            <person name="Hostetler J.B."/>
            <person name="Tallon L.J."/>
            <person name="Utterback T.R."/>
            <person name="Fuester R.W."/>
            <person name="Schatz M.C."/>
            <person name="Pedroni M.J."/>
            <person name="Fadrosh D.W."/>
            <person name="Haas B.J."/>
            <person name="Toms B.S."/>
            <person name="Chen D."/>
            <person name="Nene V."/>
        </authorList>
    </citation>
    <scope>NUCLEOTIDE SEQUENCE</scope>
</reference>
<name>B7S8C7_9HYME</name>
<organism evidence="2">
    <name type="scientific">Glyptapanteles flavicoxis</name>
    <dbReference type="NCBI Taxonomy" id="463051"/>
    <lineage>
        <taxon>Eukaryota</taxon>
        <taxon>Metazoa</taxon>
        <taxon>Ecdysozoa</taxon>
        <taxon>Arthropoda</taxon>
        <taxon>Hexapoda</taxon>
        <taxon>Insecta</taxon>
        <taxon>Pterygota</taxon>
        <taxon>Neoptera</taxon>
        <taxon>Endopterygota</taxon>
        <taxon>Hymenoptera</taxon>
        <taxon>Apocrita</taxon>
        <taxon>Ichneumonoidea</taxon>
        <taxon>Braconidae</taxon>
        <taxon>Microgastrinae</taxon>
        <taxon>Glyptapanteles</taxon>
    </lineage>
</organism>
<protein>
    <submittedName>
        <fullName evidence="2">Uncharacterized protein</fullName>
    </submittedName>
</protein>
<gene>
    <name evidence="2" type="ORF">GFP_L3_0130</name>
</gene>
<dbReference type="EMBL" id="EF710645">
    <property type="protein sequence ID" value="ACE75152.1"/>
    <property type="molecule type" value="Genomic_DNA"/>
</dbReference>
<accession>B7S8C7</accession>